<evidence type="ECO:0000256" key="1">
    <source>
        <dbReference type="ARBA" id="ARBA00006484"/>
    </source>
</evidence>
<dbReference type="KEGG" id="mfre:EXE63_26505"/>
<keyword evidence="6" id="KW-1185">Reference proteome</keyword>
<keyword evidence="3" id="KW-0560">Oxidoreductase</keyword>
<name>A0A6H0SCK1_9MYCO</name>
<evidence type="ECO:0000256" key="2">
    <source>
        <dbReference type="ARBA" id="ARBA00022857"/>
    </source>
</evidence>
<dbReference type="Gene3D" id="3.40.50.720">
    <property type="entry name" value="NAD(P)-binding Rossmann-like Domain"/>
    <property type="match status" value="1"/>
</dbReference>
<dbReference type="InterPro" id="IPR036291">
    <property type="entry name" value="NAD(P)-bd_dom_sf"/>
</dbReference>
<dbReference type="GO" id="GO:0016491">
    <property type="term" value="F:oxidoreductase activity"/>
    <property type="evidence" value="ECO:0007669"/>
    <property type="project" value="UniProtKB-KW"/>
</dbReference>
<dbReference type="EMBL" id="CP038799">
    <property type="protein sequence ID" value="QIV84035.1"/>
    <property type="molecule type" value="Genomic_DNA"/>
</dbReference>
<reference evidence="5 6" key="1">
    <citation type="submission" date="2019-04" db="EMBL/GenBank/DDBJ databases">
        <title>Draft, Whole-Genome Sequence of the Anthracene-degrading Mycobacterium frederiksbergense LB501T, Isolated from a Polycyclic Aromatic Hydrocarbon (PAH)-Contaminated Soil.</title>
        <authorList>
            <person name="Augelletti F."/>
        </authorList>
    </citation>
    <scope>NUCLEOTIDE SEQUENCE [LARGE SCALE GENOMIC DNA]</scope>
    <source>
        <strain evidence="5 6">LB 501T</strain>
    </source>
</reference>
<dbReference type="PRINTS" id="PR00081">
    <property type="entry name" value="GDHRDH"/>
</dbReference>
<keyword evidence="2" id="KW-0521">NADP</keyword>
<accession>A0A6H0SCK1</accession>
<dbReference type="Proteomes" id="UP000501849">
    <property type="component" value="Chromosome"/>
</dbReference>
<gene>
    <name evidence="5" type="ORF">EXE63_26505</name>
</gene>
<sequence length="259" mass="27347">MPGPGYSRPRGYNRSLPAPNELRRTRCMANNDTLIALVTGANTGIGFHLTQQLARTGVRVLLGSRDTARGSHAAGQLSADGLDVDHLTVDVTDDRTIGGAVEHVAATYGRLDILINNAAIVGDGLPASKVSRASLLQTFDTNAAGIVAVTNAFLPLPRKSGSPRVLNVPSELGSTRLVNDPDWAHSSVAAAAYQASKSGLDMLTVLYAKELAHEKISVLPAIPPRVRPASWPLRWPPGPPPASSSIGRARWSIGDRFTA</sequence>
<protein>
    <submittedName>
        <fullName evidence="5">SDR family NAD(P)-dependent oxidoreductase</fullName>
    </submittedName>
</protein>
<dbReference type="Pfam" id="PF00106">
    <property type="entry name" value="adh_short"/>
    <property type="match status" value="1"/>
</dbReference>
<comment type="similarity">
    <text evidence="1 4">Belongs to the short-chain dehydrogenases/reductases (SDR) family.</text>
</comment>
<dbReference type="PANTHER" id="PTHR43490">
    <property type="entry name" value="(+)-NEOMENTHOL DEHYDROGENASE"/>
    <property type="match status" value="1"/>
</dbReference>
<dbReference type="PRINTS" id="PR00080">
    <property type="entry name" value="SDRFAMILY"/>
</dbReference>
<evidence type="ECO:0000256" key="4">
    <source>
        <dbReference type="RuleBase" id="RU000363"/>
    </source>
</evidence>
<proteinExistence type="inferred from homology"/>
<dbReference type="AlphaFoldDB" id="A0A6H0SCK1"/>
<dbReference type="InterPro" id="IPR002347">
    <property type="entry name" value="SDR_fam"/>
</dbReference>
<organism evidence="5 6">
    <name type="scientific">Mycolicibacterium frederiksbergense</name>
    <dbReference type="NCBI Taxonomy" id="117567"/>
    <lineage>
        <taxon>Bacteria</taxon>
        <taxon>Bacillati</taxon>
        <taxon>Actinomycetota</taxon>
        <taxon>Actinomycetes</taxon>
        <taxon>Mycobacteriales</taxon>
        <taxon>Mycobacteriaceae</taxon>
        <taxon>Mycolicibacterium</taxon>
    </lineage>
</organism>
<evidence type="ECO:0000256" key="3">
    <source>
        <dbReference type="ARBA" id="ARBA00023002"/>
    </source>
</evidence>
<evidence type="ECO:0000313" key="5">
    <source>
        <dbReference type="EMBL" id="QIV84035.1"/>
    </source>
</evidence>
<evidence type="ECO:0000313" key="6">
    <source>
        <dbReference type="Proteomes" id="UP000501849"/>
    </source>
</evidence>
<dbReference type="PANTHER" id="PTHR43490:SF99">
    <property type="entry name" value="SHORT-CHAIN DEHYDROGENASE_REDUCTASE"/>
    <property type="match status" value="1"/>
</dbReference>
<dbReference type="SUPFAM" id="SSF51735">
    <property type="entry name" value="NAD(P)-binding Rossmann-fold domains"/>
    <property type="match status" value="1"/>
</dbReference>